<evidence type="ECO:0000313" key="2">
    <source>
        <dbReference type="EMBL" id="ADD94029.1"/>
    </source>
</evidence>
<feature type="domain" description="Amidase" evidence="1">
    <location>
        <begin position="26"/>
        <end position="411"/>
    </location>
</feature>
<dbReference type="InterPro" id="IPR000120">
    <property type="entry name" value="Amidase"/>
</dbReference>
<dbReference type="EMBL" id="GU943010">
    <property type="protein sequence ID" value="ADD94029.1"/>
    <property type="molecule type" value="Genomic_DNA"/>
</dbReference>
<proteinExistence type="predicted"/>
<organism evidence="2">
    <name type="scientific">uncultured marine bacterium MedDCM-OCT-S11-C95</name>
    <dbReference type="NCBI Taxonomy" id="743081"/>
    <lineage>
        <taxon>Bacteria</taxon>
        <taxon>environmental samples</taxon>
    </lineage>
</organism>
<dbReference type="PANTHER" id="PTHR11895">
    <property type="entry name" value="TRANSAMIDASE"/>
    <property type="match status" value="1"/>
</dbReference>
<dbReference type="SUPFAM" id="SSF75304">
    <property type="entry name" value="Amidase signature (AS) enzymes"/>
    <property type="match status" value="1"/>
</dbReference>
<dbReference type="InterPro" id="IPR023631">
    <property type="entry name" value="Amidase_dom"/>
</dbReference>
<evidence type="ECO:0000259" key="1">
    <source>
        <dbReference type="Pfam" id="PF01425"/>
    </source>
</evidence>
<dbReference type="Pfam" id="PF01425">
    <property type="entry name" value="Amidase"/>
    <property type="match status" value="1"/>
</dbReference>
<dbReference type="Gene3D" id="3.90.1300.10">
    <property type="entry name" value="Amidase signature (AS) domain"/>
    <property type="match status" value="1"/>
</dbReference>
<dbReference type="AlphaFoldDB" id="D6PE78"/>
<accession>D6PE78</accession>
<reference evidence="2" key="1">
    <citation type="journal article" date="2010" name="ISME J.">
        <title>Metagenome of the Mediterranean deep chlorophyll maximum studied by direct and fosmid library 454 pyrosequencing.</title>
        <authorList>
            <person name="Ghai R."/>
            <person name="Martin-Cuadrado A.B."/>
            <person name="Molto A.G."/>
            <person name="Heredia I.G."/>
            <person name="Cabrera R."/>
            <person name="Martin J."/>
            <person name="Verdu M."/>
            <person name="Deschamps P."/>
            <person name="Moreira D."/>
            <person name="Lopez-Garcia P."/>
            <person name="Mira A."/>
            <person name="Rodriguez-Valera F."/>
        </authorList>
    </citation>
    <scope>NUCLEOTIDE SEQUENCE</scope>
</reference>
<sequence length="425" mass="46575">MKKPLNELGLNDAAQGIRNGSFSSEELVLACLERIRQRENHVGAWIHLDEDQALEQARGCDRTKPEGPLHGIPVGIKDILDTRDMPTCYGSPFYDGHQPVNDSSCVSFLRNAGAVILGKTVTTEFAWRKPGKTANPHNPEFTPGGSSSGSAAGVADFMVPLAIGTQTGGSVIRPASYCGVVGFKPTFGHLSVAGVKPLSHSLDTLGCFVRSAEDLRIFRQAIWNVAGEKSPDNNFPKIGFCRTPDWEKVGPSTQNALEHARQSWSSQGVEIIDVQLPEEFSALGDAHGCIMVYEAGQNLRYELTHHQSLLSKRLRSYFEKPIRFEEYQEALKMTRLCRNRMQEVFDSCDVLLAPSAPDEAPHGLDYTGDTVFNRMWTMLHLPTLTLPSIRGANQLPVGVQLIGAYGTDDDLIGYAVSLENMLSSS</sequence>
<dbReference type="GO" id="GO:0003824">
    <property type="term" value="F:catalytic activity"/>
    <property type="evidence" value="ECO:0007669"/>
    <property type="project" value="InterPro"/>
</dbReference>
<protein>
    <submittedName>
        <fullName evidence="2">Amidase</fullName>
    </submittedName>
</protein>
<name>D6PE78_9BACT</name>
<dbReference type="InterPro" id="IPR036928">
    <property type="entry name" value="AS_sf"/>
</dbReference>
<dbReference type="PANTHER" id="PTHR11895:SF151">
    <property type="entry name" value="GLUTAMYL-TRNA(GLN) AMIDOTRANSFERASE SUBUNIT A"/>
    <property type="match status" value="1"/>
</dbReference>